<dbReference type="PROSITE" id="PS50011">
    <property type="entry name" value="PROTEIN_KINASE_DOM"/>
    <property type="match status" value="1"/>
</dbReference>
<dbReference type="InterPro" id="IPR010730">
    <property type="entry name" value="HET"/>
</dbReference>
<dbReference type="InterPro" id="IPR008271">
    <property type="entry name" value="Ser/Thr_kinase_AS"/>
</dbReference>
<dbReference type="AlphaFoldDB" id="A0A163I5W8"/>
<dbReference type="InterPro" id="IPR000719">
    <property type="entry name" value="Prot_kinase_dom"/>
</dbReference>
<dbReference type="Pfam" id="PF06985">
    <property type="entry name" value="HET"/>
    <property type="match status" value="1"/>
</dbReference>
<accession>A0A163I5W8</accession>
<organism evidence="1 2">
    <name type="scientific">Didymella rabiei</name>
    <name type="common">Chickpea ascochyta blight fungus</name>
    <name type="synonym">Mycosphaerella rabiei</name>
    <dbReference type="NCBI Taxonomy" id="5454"/>
    <lineage>
        <taxon>Eukaryota</taxon>
        <taxon>Fungi</taxon>
        <taxon>Dikarya</taxon>
        <taxon>Ascomycota</taxon>
        <taxon>Pezizomycotina</taxon>
        <taxon>Dothideomycetes</taxon>
        <taxon>Pleosporomycetidae</taxon>
        <taxon>Pleosporales</taxon>
        <taxon>Pleosporineae</taxon>
        <taxon>Didymellaceae</taxon>
        <taxon>Ascochyta</taxon>
    </lineage>
</organism>
<dbReference type="PANTHER" id="PTHR33112">
    <property type="entry name" value="DOMAIN PROTEIN, PUTATIVE-RELATED"/>
    <property type="match status" value="1"/>
</dbReference>
<dbReference type="Pfam" id="PF00069">
    <property type="entry name" value="Pkinase"/>
    <property type="match status" value="1"/>
</dbReference>
<dbReference type="SMART" id="SM00220">
    <property type="entry name" value="S_TKc"/>
    <property type="match status" value="1"/>
</dbReference>
<evidence type="ECO:0000313" key="1">
    <source>
        <dbReference type="EMBL" id="KZM25621.1"/>
    </source>
</evidence>
<name>A0A163I5W8_DIDRA</name>
<dbReference type="GO" id="GO:0004672">
    <property type="term" value="F:protein kinase activity"/>
    <property type="evidence" value="ECO:0007669"/>
    <property type="project" value="InterPro"/>
</dbReference>
<dbReference type="PROSITE" id="PS00108">
    <property type="entry name" value="PROTEIN_KINASE_ST"/>
    <property type="match status" value="1"/>
</dbReference>
<dbReference type="Proteomes" id="UP000076837">
    <property type="component" value="Unassembled WGS sequence"/>
</dbReference>
<dbReference type="CDD" id="cd00180">
    <property type="entry name" value="PKc"/>
    <property type="match status" value="1"/>
</dbReference>
<dbReference type="PANTHER" id="PTHR33112:SF10">
    <property type="entry name" value="TOL"/>
    <property type="match status" value="1"/>
</dbReference>
<protein>
    <submittedName>
        <fullName evidence="1">ATP binding</fullName>
    </submittedName>
</protein>
<comment type="caution">
    <text evidence="1">The sequence shown here is derived from an EMBL/GenBank/DDBJ whole genome shotgun (WGS) entry which is preliminary data.</text>
</comment>
<dbReference type="GO" id="GO:0005524">
    <property type="term" value="F:ATP binding"/>
    <property type="evidence" value="ECO:0007669"/>
    <property type="project" value="InterPro"/>
</dbReference>
<dbReference type="SUPFAM" id="SSF56112">
    <property type="entry name" value="Protein kinase-like (PK-like)"/>
    <property type="match status" value="1"/>
</dbReference>
<gene>
    <name evidence="1" type="ORF">ST47_g3327</name>
</gene>
<dbReference type="EMBL" id="JYNV01000124">
    <property type="protein sequence ID" value="KZM25621.1"/>
    <property type="molecule type" value="Genomic_DNA"/>
</dbReference>
<dbReference type="STRING" id="5454.A0A163I5W8"/>
<dbReference type="Gene3D" id="1.10.510.10">
    <property type="entry name" value="Transferase(Phosphotransferase) domain 1"/>
    <property type="match status" value="1"/>
</dbReference>
<reference evidence="1 2" key="1">
    <citation type="journal article" date="2016" name="Sci. Rep.">
        <title>Draft genome sequencing and secretome analysis of fungal phytopathogen Ascochyta rabiei provides insight into the necrotrophic effector repertoire.</title>
        <authorList>
            <person name="Verma S."/>
            <person name="Gazara R.K."/>
            <person name="Nizam S."/>
            <person name="Parween S."/>
            <person name="Chattopadhyay D."/>
            <person name="Verma P.K."/>
        </authorList>
    </citation>
    <scope>NUCLEOTIDE SEQUENCE [LARGE SCALE GENOMIC DNA]</scope>
    <source>
        <strain evidence="1 2">ArDII</strain>
    </source>
</reference>
<dbReference type="InterPro" id="IPR011009">
    <property type="entry name" value="Kinase-like_dom_sf"/>
</dbReference>
<proteinExistence type="predicted"/>
<evidence type="ECO:0000313" key="2">
    <source>
        <dbReference type="Proteomes" id="UP000076837"/>
    </source>
</evidence>
<keyword evidence="2" id="KW-1185">Reference proteome</keyword>
<sequence length="1256" mass="143287">MSSQAETSQKEDDLKTSGQLGDDIASLFCTSNFDGSDRDYLPEGCLDNLITAENVKCELDKFTEGLHCLKTEDSRRRNRETYTDDFRQELGRWIQNNAPRTFATMVHCDLGPLHLLMSMQKCRDTNFNDQSLPILAPNSMPESWNASIWPRHKLRDFYDKQWKFLAPVFSKYEYHYDCQKNCIFPFTKENVPPRYGAFSTVYKVTVHAKHQKHDSMQAVAIKEIQIIRGDRKTQYDCDVTWDNEARALKSINDIGHDHIVKCIAAIRRGDSRYFMFPWADGDSLRDHWDGVPKRDPDAFTIQEAITQLRGLADALDCLHDYAPDVQVQNEHDEVSRPVEVSNDDNIRHGDLKPENILCFKNPSPGLGMLKIADMGLAKRHINKTQSRKLTSTRYGTIHYEPPEAAPGHKGSRSRLYDIWSMGCITLEMIIWVLYGNDKLEEFYRQVKGGTKEVCRYYTIINTSKEQRAILHPEVRRWIDHLRTKDPECSKDSAFSDLLKTVEESLLVVPLKPTRESTMENGRVFVPPEGDEMMTRYRCTAAEFRDSLDKIIARFKIEPNYLFTGNPRKSVHTPVATSGNSLTPYAAHEMAPVNNNFLGHPEIGVLSNRTYKSADYTLPPLKNWEFNVDNDFANKLSVRIQSMASEHGRGTFCNRCRGLNFWAGGFSMGDTMVALQKRSKHCDFCRLLAQTCGKNPNVVSGRMQIERKQSNLVLLGDSFPVLSVYRSLDARPPIPIQLGLPRLPPPGSDMFFAILNLWLKDCNEHVNHKECQVTTKINLPTRLIDVGSQSKPSLRLVETAVDKVSSDVYIALSHPWGDVSKYKPFCTLREDPSKAGHDIRRFKQAIPKDQLPATFEDAVICTRRLGVQYLWIDSLCILQGDDGDFNEESKKMEDVYSGAYCVLAASRANSQKDGFLGPRPQREYVTFQRDAEKPFYVCKTIDHFSKDVIEGSLNKRGWVLQERALARRTIYFTENQTYFECGQGVRCETLTSMHNNMADFLGDPRFPDKAMRTPSKALKIAYFQELYKQYSRLGFSRPEDRPFGIAGLEKRLLNAYSTVGGYGVFDDGNDPNGGLFHRSLLWRRGEADGDTPEMVPIEFDERRNIHVPSWSWMAYIGGIQYADPPFQTATWETQDIIPPWTQGNIRHTSSIPDSGIVTITATVRKYVIAEGERNEAKLVFDRVRASGSDGHLSYCVIVARSNERRSGNRLRRFYVLLVEPTRKRNADGEQTYRRIGAGFMPGRYIDLDTGGTPARIV</sequence>
<dbReference type="OrthoDB" id="4062651at2759"/>